<accession>A0A0A0D7S6</accession>
<keyword evidence="2" id="KW-1277">Toxin-antitoxin system</keyword>
<proteinExistence type="inferred from homology"/>
<dbReference type="InterPro" id="IPR051803">
    <property type="entry name" value="TA_system_RelE-like_toxin"/>
</dbReference>
<dbReference type="AlphaFoldDB" id="A0A0A0D7S6"/>
<protein>
    <recommendedName>
        <fullName evidence="5">Plasmid stabilization protein</fullName>
    </recommendedName>
</protein>
<dbReference type="PANTHER" id="PTHR33755:SF5">
    <property type="entry name" value="TYPE II TOXIN-ANTITOXIN SYSTEM RELE_PARE FAMILY TOXIN"/>
    <property type="match status" value="1"/>
</dbReference>
<evidence type="ECO:0000313" key="3">
    <source>
        <dbReference type="EMBL" id="KGM34194.1"/>
    </source>
</evidence>
<dbReference type="Proteomes" id="UP000029995">
    <property type="component" value="Unassembled WGS sequence"/>
</dbReference>
<dbReference type="EMBL" id="JANX01000112">
    <property type="protein sequence ID" value="KGM34194.1"/>
    <property type="molecule type" value="Genomic_DNA"/>
</dbReference>
<dbReference type="Pfam" id="PF05016">
    <property type="entry name" value="ParE_toxin"/>
    <property type="match status" value="1"/>
</dbReference>
<reference evidence="3 4" key="1">
    <citation type="submission" date="2014-01" db="EMBL/GenBank/DDBJ databases">
        <title>Genome sequence determination for a cystic fibrosis isolate, Inquilinus limosus.</title>
        <authorList>
            <person name="Pino M."/>
            <person name="Di Conza J."/>
            <person name="Gutkind G."/>
        </authorList>
    </citation>
    <scope>NUCLEOTIDE SEQUENCE [LARGE SCALE GENOMIC DNA]</scope>
    <source>
        <strain evidence="3 4">MP06</strain>
    </source>
</reference>
<dbReference type="NCBIfam" id="TIGR02385">
    <property type="entry name" value="RelE_StbE"/>
    <property type="match status" value="1"/>
</dbReference>
<dbReference type="RefSeq" id="WP_034835879.1">
    <property type="nucleotide sequence ID" value="NZ_JANX01000112.1"/>
</dbReference>
<evidence type="ECO:0000256" key="2">
    <source>
        <dbReference type="ARBA" id="ARBA00022649"/>
    </source>
</evidence>
<evidence type="ECO:0000256" key="1">
    <source>
        <dbReference type="ARBA" id="ARBA00006226"/>
    </source>
</evidence>
<comment type="similarity">
    <text evidence="1">Belongs to the RelE toxin family.</text>
</comment>
<dbReference type="InterPro" id="IPR007712">
    <property type="entry name" value="RelE/ParE_toxin"/>
</dbReference>
<organism evidence="3 4">
    <name type="scientific">Inquilinus limosus MP06</name>
    <dbReference type="NCBI Taxonomy" id="1398085"/>
    <lineage>
        <taxon>Bacteria</taxon>
        <taxon>Pseudomonadati</taxon>
        <taxon>Pseudomonadota</taxon>
        <taxon>Alphaproteobacteria</taxon>
        <taxon>Rhodospirillales</taxon>
        <taxon>Rhodospirillaceae</taxon>
        <taxon>Inquilinus</taxon>
    </lineage>
</organism>
<dbReference type="PANTHER" id="PTHR33755">
    <property type="entry name" value="TOXIN PARE1-RELATED"/>
    <property type="match status" value="1"/>
</dbReference>
<evidence type="ECO:0000313" key="4">
    <source>
        <dbReference type="Proteomes" id="UP000029995"/>
    </source>
</evidence>
<evidence type="ECO:0008006" key="5">
    <source>
        <dbReference type="Google" id="ProtNLM"/>
    </source>
</evidence>
<name>A0A0A0D7S6_9PROT</name>
<comment type="caution">
    <text evidence="3">The sequence shown here is derived from an EMBL/GenBank/DDBJ whole genome shotgun (WGS) entry which is preliminary data.</text>
</comment>
<dbReference type="OrthoDB" id="595470at2"/>
<dbReference type="Gene3D" id="3.30.2310.20">
    <property type="entry name" value="RelE-like"/>
    <property type="match status" value="1"/>
</dbReference>
<dbReference type="InterPro" id="IPR035093">
    <property type="entry name" value="RelE/ParE_toxin_dom_sf"/>
</dbReference>
<gene>
    <name evidence="3" type="ORF">P409_11585</name>
</gene>
<sequence>MRLVFAEPAESDLKDIIDYIALDNPLAAERVYGAIVATAERLTRFPEIGRVGRLPDTRELTVTSLPYLIVYQVATETVTILAVFHGARDLARALDERKAGLKPPQQ</sequence>